<evidence type="ECO:0000256" key="4">
    <source>
        <dbReference type="SAM" id="MobiDB-lite"/>
    </source>
</evidence>
<accession>A0A9P7DZZ1</accession>
<dbReference type="PROSITE" id="PS50294">
    <property type="entry name" value="WD_REPEATS_REGION"/>
    <property type="match status" value="2"/>
</dbReference>
<sequence length="593" mass="65086">MASGTSRKAAATKRILTPSMTLEGHEKLIQSISYFPDGQRMISGSHDKTTRQWDMKAGKEIEEARNVCKVEVWAVAVSRDGRWVVTGGRDSSGDHAELKACKVETGIVRTFKGSWKITCIDISVDNTLLASGADDYTARIWNLGTGKLVAGPFKGIEWPGAVRFSTDSKKLAVKSWLGTCLEVWDVQSQTLDVRRGVPGTGPLANTPLFWTKNNKNIIAPFSFPVHPDKISTIYEFDASTLETVGTPFEGHTQNITGLALSSDGALLASASRDYSIKLWAMESRQLLASFDVQNPITLVLSPDSCKLVYTTQMKDNYKIYICNTPPAVLAQTSARKKSVRRDLLNSSATRPPTGRRRPAISAIPMPLRPPPTINPKERVFPSLSKLLHFAPRTNALHSVQNDQHPSRDPLDVPATLPLQSPLSGQAATQIDRFEISSLPPPSNGVTQFIRQHLSFLVPKHNHAPVVEVAPGRKFTRLAAAKLPEYKKVDDTRYPSGQQAAVPQQNDSSDVDSLPDVHWCTAFLCYYSCLSHGGLRMPPRWRLERVDIARQNGATNSSHSGAPGVQHEEIELKSMTHQSQPEAGPSHLAVATNI</sequence>
<dbReference type="PROSITE" id="PS00678">
    <property type="entry name" value="WD_REPEATS_1"/>
    <property type="match status" value="1"/>
</dbReference>
<dbReference type="PROSITE" id="PS50082">
    <property type="entry name" value="WD_REPEATS_2"/>
    <property type="match status" value="3"/>
</dbReference>
<evidence type="ECO:0000256" key="1">
    <source>
        <dbReference type="ARBA" id="ARBA00022574"/>
    </source>
</evidence>
<dbReference type="SUPFAM" id="SSF82171">
    <property type="entry name" value="DPP6 N-terminal domain-like"/>
    <property type="match status" value="1"/>
</dbReference>
<evidence type="ECO:0000256" key="3">
    <source>
        <dbReference type="PROSITE-ProRule" id="PRU00221"/>
    </source>
</evidence>
<dbReference type="Gene3D" id="2.130.10.10">
    <property type="entry name" value="YVTN repeat-like/Quinoprotein amine dehydrogenase"/>
    <property type="match status" value="3"/>
</dbReference>
<name>A0A9P7DZZ1_9AGAM</name>
<dbReference type="GeneID" id="64638006"/>
<evidence type="ECO:0008006" key="7">
    <source>
        <dbReference type="Google" id="ProtNLM"/>
    </source>
</evidence>
<keyword evidence="1 3" id="KW-0853">WD repeat</keyword>
<keyword evidence="2" id="KW-0677">Repeat</keyword>
<dbReference type="RefSeq" id="XP_041187954.1">
    <property type="nucleotide sequence ID" value="XM_041343990.1"/>
</dbReference>
<keyword evidence="6" id="KW-1185">Reference proteome</keyword>
<feature type="region of interest" description="Disordered" evidence="4">
    <location>
        <begin position="488"/>
        <end position="509"/>
    </location>
</feature>
<evidence type="ECO:0000313" key="5">
    <source>
        <dbReference type="EMBL" id="KAG1807285.1"/>
    </source>
</evidence>
<dbReference type="PANTHER" id="PTHR19879">
    <property type="entry name" value="TRANSCRIPTION INITIATION FACTOR TFIID"/>
    <property type="match status" value="1"/>
</dbReference>
<protein>
    <recommendedName>
        <fullName evidence="7">Anaphase-promoting complex subunit 4 WD40 domain-containing protein</fullName>
    </recommendedName>
</protein>
<dbReference type="Proteomes" id="UP000807769">
    <property type="component" value="Unassembled WGS sequence"/>
</dbReference>
<feature type="repeat" description="WD" evidence="3">
    <location>
        <begin position="248"/>
        <end position="289"/>
    </location>
</feature>
<feature type="repeat" description="WD" evidence="3">
    <location>
        <begin position="22"/>
        <end position="63"/>
    </location>
</feature>
<dbReference type="InterPro" id="IPR001680">
    <property type="entry name" value="WD40_rpt"/>
</dbReference>
<feature type="region of interest" description="Disordered" evidence="4">
    <location>
        <begin position="339"/>
        <end position="373"/>
    </location>
</feature>
<dbReference type="InterPro" id="IPR019775">
    <property type="entry name" value="WD40_repeat_CS"/>
</dbReference>
<dbReference type="PRINTS" id="PR00320">
    <property type="entry name" value="GPROTEINBRPT"/>
</dbReference>
<feature type="repeat" description="WD" evidence="3">
    <location>
        <begin position="117"/>
        <end position="151"/>
    </location>
</feature>
<dbReference type="InterPro" id="IPR015943">
    <property type="entry name" value="WD40/YVTN_repeat-like_dom_sf"/>
</dbReference>
<dbReference type="AlphaFoldDB" id="A0A9P7DZZ1"/>
<dbReference type="InterPro" id="IPR020472">
    <property type="entry name" value="WD40_PAC1"/>
</dbReference>
<evidence type="ECO:0000256" key="2">
    <source>
        <dbReference type="ARBA" id="ARBA00022737"/>
    </source>
</evidence>
<comment type="caution">
    <text evidence="5">The sequence shown here is derived from an EMBL/GenBank/DDBJ whole genome shotgun (WGS) entry which is preliminary data.</text>
</comment>
<feature type="region of interest" description="Disordered" evidence="4">
    <location>
        <begin position="573"/>
        <end position="593"/>
    </location>
</feature>
<dbReference type="Pfam" id="PF00400">
    <property type="entry name" value="WD40"/>
    <property type="match status" value="4"/>
</dbReference>
<dbReference type="PANTHER" id="PTHR19879:SF9">
    <property type="entry name" value="TRANSCRIPTION INITIATION FACTOR TFIID SUBUNIT 5"/>
    <property type="match status" value="1"/>
</dbReference>
<proteinExistence type="predicted"/>
<evidence type="ECO:0000313" key="6">
    <source>
        <dbReference type="Proteomes" id="UP000807769"/>
    </source>
</evidence>
<feature type="compositionally biased region" description="Polar residues" evidence="4">
    <location>
        <begin position="494"/>
        <end position="507"/>
    </location>
</feature>
<dbReference type="OrthoDB" id="2687273at2759"/>
<gene>
    <name evidence="5" type="ORF">BJ212DRAFT_756760</name>
</gene>
<dbReference type="SMART" id="SM00320">
    <property type="entry name" value="WD40"/>
    <property type="match status" value="4"/>
</dbReference>
<organism evidence="5 6">
    <name type="scientific">Suillus subaureus</name>
    <dbReference type="NCBI Taxonomy" id="48587"/>
    <lineage>
        <taxon>Eukaryota</taxon>
        <taxon>Fungi</taxon>
        <taxon>Dikarya</taxon>
        <taxon>Basidiomycota</taxon>
        <taxon>Agaricomycotina</taxon>
        <taxon>Agaricomycetes</taxon>
        <taxon>Agaricomycetidae</taxon>
        <taxon>Boletales</taxon>
        <taxon>Suillineae</taxon>
        <taxon>Suillaceae</taxon>
        <taxon>Suillus</taxon>
    </lineage>
</organism>
<reference evidence="5" key="1">
    <citation type="journal article" date="2020" name="New Phytol.">
        <title>Comparative genomics reveals dynamic genome evolution in host specialist ectomycorrhizal fungi.</title>
        <authorList>
            <person name="Lofgren L.A."/>
            <person name="Nguyen N.H."/>
            <person name="Vilgalys R."/>
            <person name="Ruytinx J."/>
            <person name="Liao H.L."/>
            <person name="Branco S."/>
            <person name="Kuo A."/>
            <person name="LaButti K."/>
            <person name="Lipzen A."/>
            <person name="Andreopoulos W."/>
            <person name="Pangilinan J."/>
            <person name="Riley R."/>
            <person name="Hundley H."/>
            <person name="Na H."/>
            <person name="Barry K."/>
            <person name="Grigoriev I.V."/>
            <person name="Stajich J.E."/>
            <person name="Kennedy P.G."/>
        </authorList>
    </citation>
    <scope>NUCLEOTIDE SEQUENCE</scope>
    <source>
        <strain evidence="5">MN1</strain>
    </source>
</reference>
<dbReference type="EMBL" id="JABBWG010000044">
    <property type="protein sequence ID" value="KAG1807285.1"/>
    <property type="molecule type" value="Genomic_DNA"/>
</dbReference>